<gene>
    <name evidence="6" type="ORF">AQJ91_41645</name>
</gene>
<dbReference type="Gene3D" id="2.130.10.130">
    <property type="entry name" value="Integrin alpha, N-terminal"/>
    <property type="match status" value="3"/>
</dbReference>
<dbReference type="GO" id="GO:0008305">
    <property type="term" value="C:integrin complex"/>
    <property type="evidence" value="ECO:0007669"/>
    <property type="project" value="InterPro"/>
</dbReference>
<dbReference type="GO" id="GO:0007155">
    <property type="term" value="P:cell adhesion"/>
    <property type="evidence" value="ECO:0007669"/>
    <property type="project" value="InterPro"/>
</dbReference>
<dbReference type="RefSeq" id="WP_067033224.1">
    <property type="nucleotide sequence ID" value="NZ_KQ949117.1"/>
</dbReference>
<dbReference type="OrthoDB" id="344301at2"/>
<dbReference type="GO" id="GO:0016787">
    <property type="term" value="F:hydrolase activity"/>
    <property type="evidence" value="ECO:0007669"/>
    <property type="project" value="UniProtKB-KW"/>
</dbReference>
<proteinExistence type="predicted"/>
<dbReference type="SUPFAM" id="SSF69318">
    <property type="entry name" value="Integrin alpha N-terminal domain"/>
    <property type="match status" value="2"/>
</dbReference>
<organism evidence="6 7">
    <name type="scientific">Streptomyces dysideae</name>
    <dbReference type="NCBI Taxonomy" id="909626"/>
    <lineage>
        <taxon>Bacteria</taxon>
        <taxon>Bacillati</taxon>
        <taxon>Actinomycetota</taxon>
        <taxon>Actinomycetes</taxon>
        <taxon>Kitasatosporales</taxon>
        <taxon>Streptomycetaceae</taxon>
        <taxon>Streptomyces</taxon>
    </lineage>
</organism>
<feature type="signal peptide" evidence="5">
    <location>
        <begin position="1"/>
        <end position="28"/>
    </location>
</feature>
<evidence type="ECO:0000256" key="5">
    <source>
        <dbReference type="SAM" id="SignalP"/>
    </source>
</evidence>
<sequence length="477" mass="47569">MHKPLRLAFATATAAALTGGLLTFTATAAPAEYADDFNGDGYRDLVTAAPYATVDGKPGAGAVVVTYGSASGISASRRTTITQNTSGIPGVAEQEDKFGSSLASGDLNNDGYADLVVGAEQEDVDGDADGGTAIIVWGSASGLSGGKGVPDPAVSAHDEYGKSLAIDDFDGDGDADLAVGSTGKDIWIHQGGFTKTNGAASRYELATDLYPAGGLYGAENLDNGDVNGDGYADLVISGQQDGTYEDGTFVYLGSASGLTYQTFLKSDAWELASAGDVNGDGYDDIVTAGPPDSAHEGDGGSVSLWLGSASGVRTQAHQTITQDSPGVPGAEEPTDWFGNALALGDVNGDGYADLAVGAYFEDLGSLNLAGMVTVLRGSATGLASTGAQSFTQDTAGVPGTAEATDRFGASVRLSDLNGDGRADLAVGADGENEGAGAVWSLRGSASGVTTSNALSFGPGSSGLSGAGAARLGQVTLR</sequence>
<keyword evidence="3" id="KW-0378">Hydrolase</keyword>
<protein>
    <recommendedName>
        <fullName evidence="8">Integrin-like protein</fullName>
    </recommendedName>
</protein>
<evidence type="ECO:0000313" key="7">
    <source>
        <dbReference type="Proteomes" id="UP000053260"/>
    </source>
</evidence>
<dbReference type="EMBL" id="LMXB01000112">
    <property type="protein sequence ID" value="KUO15446.1"/>
    <property type="molecule type" value="Genomic_DNA"/>
</dbReference>
<dbReference type="Proteomes" id="UP000053260">
    <property type="component" value="Unassembled WGS sequence"/>
</dbReference>
<dbReference type="InterPro" id="IPR028994">
    <property type="entry name" value="Integrin_alpha_N"/>
</dbReference>
<accession>A0A101URG8</accession>
<keyword evidence="7" id="KW-1185">Reference proteome</keyword>
<name>A0A101URG8_9ACTN</name>
<evidence type="ECO:0000256" key="4">
    <source>
        <dbReference type="ARBA" id="ARBA00023180"/>
    </source>
</evidence>
<dbReference type="PANTHER" id="PTHR23221:SF7">
    <property type="entry name" value="PHOSPHATIDYLINOSITOL-GLYCAN-SPECIFIC PHOSPHOLIPASE D"/>
    <property type="match status" value="1"/>
</dbReference>
<evidence type="ECO:0000256" key="2">
    <source>
        <dbReference type="ARBA" id="ARBA00022737"/>
    </source>
</evidence>
<evidence type="ECO:0000256" key="3">
    <source>
        <dbReference type="ARBA" id="ARBA00022801"/>
    </source>
</evidence>
<dbReference type="Pfam" id="PF01839">
    <property type="entry name" value="FG-GAP"/>
    <property type="match status" value="5"/>
</dbReference>
<keyword evidence="4" id="KW-0325">Glycoprotein</keyword>
<feature type="chain" id="PRO_5039485470" description="Integrin-like protein" evidence="5">
    <location>
        <begin position="29"/>
        <end position="477"/>
    </location>
</feature>
<dbReference type="InterPro" id="IPR013517">
    <property type="entry name" value="FG-GAP"/>
</dbReference>
<dbReference type="STRING" id="909626.AQJ91_41645"/>
<dbReference type="PROSITE" id="PS51470">
    <property type="entry name" value="FG_GAP"/>
    <property type="match status" value="3"/>
</dbReference>
<evidence type="ECO:0008006" key="8">
    <source>
        <dbReference type="Google" id="ProtNLM"/>
    </source>
</evidence>
<comment type="caution">
    <text evidence="6">The sequence shown here is derived from an EMBL/GenBank/DDBJ whole genome shotgun (WGS) entry which is preliminary data.</text>
</comment>
<dbReference type="PRINTS" id="PR01185">
    <property type="entry name" value="INTEGRINA"/>
</dbReference>
<dbReference type="Pfam" id="PF13517">
    <property type="entry name" value="FG-GAP_3"/>
    <property type="match status" value="1"/>
</dbReference>
<evidence type="ECO:0000256" key="1">
    <source>
        <dbReference type="ARBA" id="ARBA00022729"/>
    </source>
</evidence>
<dbReference type="InterPro" id="IPR000413">
    <property type="entry name" value="Integrin_alpha"/>
</dbReference>
<reference evidence="6 7" key="1">
    <citation type="submission" date="2015-10" db="EMBL/GenBank/DDBJ databases">
        <title>Draft genome sequence of Streptomyces sp. RV15, isolated from a marine sponge.</title>
        <authorList>
            <person name="Ruckert C."/>
            <person name="Abdelmohsen U.R."/>
            <person name="Winkler A."/>
            <person name="Hentschel U."/>
            <person name="Kalinowski J."/>
            <person name="Kampfer P."/>
            <person name="Glaeser S."/>
        </authorList>
    </citation>
    <scope>NUCLEOTIDE SEQUENCE [LARGE SCALE GENOMIC DNA]</scope>
    <source>
        <strain evidence="6 7">RV15</strain>
    </source>
</reference>
<dbReference type="InterPro" id="IPR013519">
    <property type="entry name" value="Int_alpha_beta-p"/>
</dbReference>
<keyword evidence="1 5" id="KW-0732">Signal</keyword>
<dbReference type="PANTHER" id="PTHR23221">
    <property type="entry name" value="GLYCOSYLPHOSPHATIDYLINOSITOL PHOSPHOLIPASE D"/>
    <property type="match status" value="1"/>
</dbReference>
<evidence type="ECO:0000313" key="6">
    <source>
        <dbReference type="EMBL" id="KUO15446.1"/>
    </source>
</evidence>
<dbReference type="SMART" id="SM00191">
    <property type="entry name" value="Int_alpha"/>
    <property type="match status" value="7"/>
</dbReference>
<keyword evidence="2" id="KW-0677">Repeat</keyword>
<dbReference type="AlphaFoldDB" id="A0A101URG8"/>